<accession>A0ABP5VCL8</accession>
<dbReference type="InterPro" id="IPR009288">
    <property type="entry name" value="AIG2-like_dom"/>
</dbReference>
<evidence type="ECO:0000259" key="3">
    <source>
        <dbReference type="Pfam" id="PF06094"/>
    </source>
</evidence>
<dbReference type="RefSeq" id="WP_344586183.1">
    <property type="nucleotide sequence ID" value="NZ_BAAARW010000001.1"/>
</dbReference>
<dbReference type="PANTHER" id="PTHR31544:SF2">
    <property type="entry name" value="AIG2-LIKE PROTEIN D"/>
    <property type="match status" value="1"/>
</dbReference>
<proteinExistence type="predicted"/>
<name>A0ABP5VCL8_9ACTN</name>
<dbReference type="CDD" id="cd06661">
    <property type="entry name" value="GGCT_like"/>
    <property type="match status" value="1"/>
</dbReference>
<dbReference type="SUPFAM" id="SSF110857">
    <property type="entry name" value="Gamma-glutamyl cyclotransferase-like"/>
    <property type="match status" value="1"/>
</dbReference>
<dbReference type="PANTHER" id="PTHR31544">
    <property type="entry name" value="AIG2-LIKE PROTEIN D"/>
    <property type="match status" value="1"/>
</dbReference>
<dbReference type="Proteomes" id="UP001501231">
    <property type="component" value="Unassembled WGS sequence"/>
</dbReference>
<evidence type="ECO:0000256" key="1">
    <source>
        <dbReference type="ARBA" id="ARBA00022679"/>
    </source>
</evidence>
<evidence type="ECO:0000256" key="2">
    <source>
        <dbReference type="ARBA" id="ARBA00030602"/>
    </source>
</evidence>
<protein>
    <recommendedName>
        <fullName evidence="2">Putative gamma-glutamylcyclotransferase</fullName>
    </recommendedName>
</protein>
<feature type="domain" description="Gamma-glutamylcyclotransferase AIG2-like" evidence="3">
    <location>
        <begin position="14"/>
        <end position="110"/>
    </location>
</feature>
<gene>
    <name evidence="4" type="ORF">GCM10010191_00520</name>
</gene>
<sequence>MSGKASVDGPVHGLFVYGTLRFPEILEILLGRVPRLTPAAVPGWRVRALPGVDYPGLVADPGGTAEGMLIAGLTEDERRVLDEFEGDLYEPAVLPLADGSGRARAYLWRGPAEPYDWDLADFAEHRLAAFAERCRAWRAGDPWPESI</sequence>
<keyword evidence="5" id="KW-1185">Reference proteome</keyword>
<reference evidence="5" key="1">
    <citation type="journal article" date="2019" name="Int. J. Syst. Evol. Microbiol.">
        <title>The Global Catalogue of Microorganisms (GCM) 10K type strain sequencing project: providing services to taxonomists for standard genome sequencing and annotation.</title>
        <authorList>
            <consortium name="The Broad Institute Genomics Platform"/>
            <consortium name="The Broad Institute Genome Sequencing Center for Infectious Disease"/>
            <person name="Wu L."/>
            <person name="Ma J."/>
        </authorList>
    </citation>
    <scope>NUCLEOTIDE SEQUENCE [LARGE SCALE GENOMIC DNA]</scope>
    <source>
        <strain evidence="5">JCM 3325</strain>
    </source>
</reference>
<evidence type="ECO:0000313" key="5">
    <source>
        <dbReference type="Proteomes" id="UP001501231"/>
    </source>
</evidence>
<comment type="caution">
    <text evidence="4">The sequence shown here is derived from an EMBL/GenBank/DDBJ whole genome shotgun (WGS) entry which is preliminary data.</text>
</comment>
<dbReference type="InterPro" id="IPR036568">
    <property type="entry name" value="GGCT-like_sf"/>
</dbReference>
<organism evidence="4 5">
    <name type="scientific">Actinomadura vinacea</name>
    <dbReference type="NCBI Taxonomy" id="115336"/>
    <lineage>
        <taxon>Bacteria</taxon>
        <taxon>Bacillati</taxon>
        <taxon>Actinomycetota</taxon>
        <taxon>Actinomycetes</taxon>
        <taxon>Streptosporangiales</taxon>
        <taxon>Thermomonosporaceae</taxon>
        <taxon>Actinomadura</taxon>
    </lineage>
</organism>
<dbReference type="EMBL" id="BAAARW010000001">
    <property type="protein sequence ID" value="GAA2397750.1"/>
    <property type="molecule type" value="Genomic_DNA"/>
</dbReference>
<keyword evidence="1" id="KW-0808">Transferase</keyword>
<dbReference type="Pfam" id="PF06094">
    <property type="entry name" value="GGACT"/>
    <property type="match status" value="1"/>
</dbReference>
<dbReference type="InterPro" id="IPR045038">
    <property type="entry name" value="AIG2-like"/>
</dbReference>
<dbReference type="InterPro" id="IPR013024">
    <property type="entry name" value="GGCT-like"/>
</dbReference>
<dbReference type="Gene3D" id="3.10.490.10">
    <property type="entry name" value="Gamma-glutamyl cyclotransferase-like"/>
    <property type="match status" value="1"/>
</dbReference>
<evidence type="ECO:0000313" key="4">
    <source>
        <dbReference type="EMBL" id="GAA2397750.1"/>
    </source>
</evidence>